<protein>
    <submittedName>
        <fullName evidence="2">Uncharacterized protein</fullName>
    </submittedName>
</protein>
<dbReference type="EMBL" id="BAABME010005676">
    <property type="protein sequence ID" value="GAA0166293.1"/>
    <property type="molecule type" value="Genomic_DNA"/>
</dbReference>
<dbReference type="PANTHER" id="PTHR33621">
    <property type="entry name" value="ASPARTIC/GLUTAMIC ACID-RICH PROTEIN"/>
    <property type="match status" value="1"/>
</dbReference>
<organism evidence="2 3">
    <name type="scientific">Lithospermum erythrorhizon</name>
    <name type="common">Purple gromwell</name>
    <name type="synonym">Lithospermum officinale var. erythrorhizon</name>
    <dbReference type="NCBI Taxonomy" id="34254"/>
    <lineage>
        <taxon>Eukaryota</taxon>
        <taxon>Viridiplantae</taxon>
        <taxon>Streptophyta</taxon>
        <taxon>Embryophyta</taxon>
        <taxon>Tracheophyta</taxon>
        <taxon>Spermatophyta</taxon>
        <taxon>Magnoliopsida</taxon>
        <taxon>eudicotyledons</taxon>
        <taxon>Gunneridae</taxon>
        <taxon>Pentapetalae</taxon>
        <taxon>asterids</taxon>
        <taxon>lamiids</taxon>
        <taxon>Boraginales</taxon>
        <taxon>Boraginaceae</taxon>
        <taxon>Boraginoideae</taxon>
        <taxon>Lithospermeae</taxon>
        <taxon>Lithospermum</taxon>
    </lineage>
</organism>
<accession>A0AAV3QUJ2</accession>
<feature type="region of interest" description="Disordered" evidence="1">
    <location>
        <begin position="77"/>
        <end position="145"/>
    </location>
</feature>
<sequence length="527" mass="58176">MDYYSLSRRQLQALCKQNKIPANITNVAMADALTALQFVEGIEEIMNILESEIPQSPMVPPTGGRTRTTKVVGTPAAAPATATRRRAAAASNSVRRNIEASSDESLNEIEGAKRDVAVKTPAPAAPASRRRAVRETATVNHGYSTRRSARLAEKIEEPIERSGAIKMNSFTEEIDENVEVEMKENSVDQSEISEITVLDNFKEYSLESEVKSSDETETISEEKVDIPNGDVVVASIEEKVASEIKFDTVQEEPEPVDGLMKVTENVCGMEPEGIIDNSEMSCNVDEETEASPEKDTEMSFNMNEEDEAFEVTEKKPNVDDETKVSIEDTDMTSIVDEDIVVAEFKGNEKSDMSENERSDDEESIMSDENDDILVPEVEIQNELLNSEANHVSNFSGIGDAAKPFTCESDPTHIAAALNNDELDSSIESLNNSVSKMPPTVGRPTQISDDKENVDGGLKSVILKDEKPKKKPLEDLSMRELTRMFREKMAISKQQGKECDKEDDIKATTNRPALKTLSDNCMLVESQN</sequence>
<proteinExistence type="predicted"/>
<feature type="compositionally biased region" description="Acidic residues" evidence="1">
    <location>
        <begin position="357"/>
        <end position="367"/>
    </location>
</feature>
<dbReference type="PANTHER" id="PTHR33621:SF2">
    <property type="entry name" value="RIBOSOMAL L1 DOMAIN-CONTAINING PROTEIN"/>
    <property type="match status" value="1"/>
</dbReference>
<feature type="compositionally biased region" description="Polar residues" evidence="1">
    <location>
        <begin position="91"/>
        <end position="100"/>
    </location>
</feature>
<keyword evidence="3" id="KW-1185">Reference proteome</keyword>
<feature type="region of interest" description="Disordered" evidence="1">
    <location>
        <begin position="347"/>
        <end position="367"/>
    </location>
</feature>
<gene>
    <name evidence="2" type="ORF">LIER_21477</name>
</gene>
<evidence type="ECO:0000313" key="2">
    <source>
        <dbReference type="EMBL" id="GAA0166293.1"/>
    </source>
</evidence>
<evidence type="ECO:0000313" key="3">
    <source>
        <dbReference type="Proteomes" id="UP001454036"/>
    </source>
</evidence>
<evidence type="ECO:0000256" key="1">
    <source>
        <dbReference type="SAM" id="MobiDB-lite"/>
    </source>
</evidence>
<comment type="caution">
    <text evidence="2">The sequence shown here is derived from an EMBL/GenBank/DDBJ whole genome shotgun (WGS) entry which is preliminary data.</text>
</comment>
<dbReference type="AlphaFoldDB" id="A0AAV3QUJ2"/>
<reference evidence="2 3" key="1">
    <citation type="submission" date="2024-01" db="EMBL/GenBank/DDBJ databases">
        <title>The complete chloroplast genome sequence of Lithospermum erythrorhizon: insights into the phylogenetic relationship among Boraginaceae species and the maternal lineages of purple gromwells.</title>
        <authorList>
            <person name="Okada T."/>
            <person name="Watanabe K."/>
        </authorList>
    </citation>
    <scope>NUCLEOTIDE SEQUENCE [LARGE SCALE GENOMIC DNA]</scope>
</reference>
<feature type="compositionally biased region" description="Basic and acidic residues" evidence="1">
    <location>
        <begin position="347"/>
        <end position="356"/>
    </location>
</feature>
<name>A0AAV3QUJ2_LITER</name>
<dbReference type="Proteomes" id="UP001454036">
    <property type="component" value="Unassembled WGS sequence"/>
</dbReference>